<dbReference type="InterPro" id="IPR052345">
    <property type="entry name" value="Rad_response_metalloprotease"/>
</dbReference>
<feature type="non-terminal residue" evidence="2">
    <location>
        <position position="1"/>
    </location>
</feature>
<dbReference type="AlphaFoldDB" id="A0A6N9ZTV4"/>
<dbReference type="RefSeq" id="WP_348643414.1">
    <property type="nucleotide sequence ID" value="NZ_WUEP01000121.1"/>
</dbReference>
<dbReference type="PANTHER" id="PTHR43236:SF1">
    <property type="entry name" value="BLL7220 PROTEIN"/>
    <property type="match status" value="1"/>
</dbReference>
<dbReference type="Proteomes" id="UP000468864">
    <property type="component" value="Unassembled WGS sequence"/>
</dbReference>
<protein>
    <submittedName>
        <fullName evidence="2">XRE family transcriptional regulator</fullName>
    </submittedName>
</protein>
<dbReference type="InterPro" id="IPR010359">
    <property type="entry name" value="IrrE_HExxH"/>
</dbReference>
<comment type="caution">
    <text evidence="2">The sequence shown here is derived from an EMBL/GenBank/DDBJ whole genome shotgun (WGS) entry which is preliminary data.</text>
</comment>
<proteinExistence type="predicted"/>
<accession>A0A6N9ZTV4</accession>
<dbReference type="Pfam" id="PF06114">
    <property type="entry name" value="Peptidase_M78"/>
    <property type="match status" value="1"/>
</dbReference>
<gene>
    <name evidence="2" type="ORF">GR206_35125</name>
</gene>
<sequence length="142" mass="15953">EKEADSFASHLLMPREDVLSQLPASPSIRSLVSGKKRWGVSVVALARTAKDVGLLTDWHYRELCKQMGTAGYRSVEPEPIPRERSALWKMVLEELWKDRYTKESIAAQLQLPLDEIDSLLQGVLGGSDNLNQLSERAPLRLV</sequence>
<dbReference type="PANTHER" id="PTHR43236">
    <property type="entry name" value="ANTITOXIN HIGA1"/>
    <property type="match status" value="1"/>
</dbReference>
<dbReference type="EMBL" id="WUEP01000121">
    <property type="protein sequence ID" value="NEH96128.1"/>
    <property type="molecule type" value="Genomic_DNA"/>
</dbReference>
<evidence type="ECO:0000313" key="3">
    <source>
        <dbReference type="Proteomes" id="UP000468864"/>
    </source>
</evidence>
<reference evidence="2 3" key="1">
    <citation type="submission" date="2019-12" db="EMBL/GenBank/DDBJ databases">
        <title>Rhizobium genotypes associated with high levels of biological nitrogen fixation by grain legumes in a temperate-maritime cropping system.</title>
        <authorList>
            <person name="Maluk M."/>
            <person name="Francesc Ferrando Molina F."/>
            <person name="Lopez Del Egido L."/>
            <person name="Lafos M."/>
            <person name="Langarica-Fuentes A."/>
            <person name="Gebre Yohannes G."/>
            <person name="Young M.W."/>
            <person name="Martin P."/>
            <person name="Gantlett R."/>
            <person name="Kenicer G."/>
            <person name="Hawes C."/>
            <person name="Begg G.S."/>
            <person name="Quilliam R.S."/>
            <person name="Squire G.R."/>
            <person name="Poole P.S."/>
            <person name="Young P.W."/>
            <person name="Iannetta P.M."/>
            <person name="James E.K."/>
        </authorList>
    </citation>
    <scope>NUCLEOTIDE SEQUENCE [LARGE SCALE GENOMIC DNA]</scope>
    <source>
        <strain evidence="2 3">JHI2449</strain>
    </source>
</reference>
<evidence type="ECO:0000313" key="2">
    <source>
        <dbReference type="EMBL" id="NEH96128.1"/>
    </source>
</evidence>
<evidence type="ECO:0000259" key="1">
    <source>
        <dbReference type="Pfam" id="PF06114"/>
    </source>
</evidence>
<organism evidence="2 3">
    <name type="scientific">Rhizobium laguerreae</name>
    <dbReference type="NCBI Taxonomy" id="1076926"/>
    <lineage>
        <taxon>Bacteria</taxon>
        <taxon>Pseudomonadati</taxon>
        <taxon>Pseudomonadota</taxon>
        <taxon>Alphaproteobacteria</taxon>
        <taxon>Hyphomicrobiales</taxon>
        <taxon>Rhizobiaceae</taxon>
        <taxon>Rhizobium/Agrobacterium group</taxon>
        <taxon>Rhizobium</taxon>
    </lineage>
</organism>
<name>A0A6N9ZTV4_9HYPH</name>
<feature type="domain" description="IrrE N-terminal-like" evidence="1">
    <location>
        <begin position="1"/>
        <end position="49"/>
    </location>
</feature>